<name>A0A2K9H7W4_9BACT</name>
<evidence type="ECO:0000313" key="2">
    <source>
        <dbReference type="Proteomes" id="UP000198427"/>
    </source>
</evidence>
<organism evidence="1 2">
    <name type="scientific">Prevotella jejuni</name>
    <dbReference type="NCBI Taxonomy" id="1177574"/>
    <lineage>
        <taxon>Bacteria</taxon>
        <taxon>Pseudomonadati</taxon>
        <taxon>Bacteroidota</taxon>
        <taxon>Bacteroidia</taxon>
        <taxon>Bacteroidales</taxon>
        <taxon>Prevotellaceae</taxon>
        <taxon>Prevotella</taxon>
    </lineage>
</organism>
<accession>A0A2K9H7W4</accession>
<comment type="caution">
    <text evidence="1">The sequence shown here is derived from an EMBL/GenBank/DDBJ whole genome shotgun (WGS) entry which is preliminary data.</text>
</comment>
<evidence type="ECO:0000313" key="1">
    <source>
        <dbReference type="EMBL" id="SNS14493.1"/>
    </source>
</evidence>
<dbReference type="Proteomes" id="UP000198427">
    <property type="component" value="Unassembled WGS sequence"/>
</dbReference>
<dbReference type="PROSITE" id="PS51257">
    <property type="entry name" value="PROKAR_LIPOPROTEIN"/>
    <property type="match status" value="1"/>
</dbReference>
<gene>
    <name evidence="1" type="ORF">SAMN06265364_1501</name>
</gene>
<dbReference type="EMBL" id="FZNZ01000050">
    <property type="protein sequence ID" value="SNS14493.1"/>
    <property type="molecule type" value="Genomic_DNA"/>
</dbReference>
<dbReference type="KEGG" id="pje:CRM71_03385"/>
<sequence length="146" mass="16935">MCFLRHIVPILIIFSLISCRTSHLQQEAPLIISNSDIHYDYTAGVYFPSVFLRGRVEKYICHNFSWRRAGYVYKNGVQGESVVQFDYDVSDNKIKDVRVLMSTNILSVDEELIHSVGAIRFVNAIKGDRKVIVRFLLRIKYNEFGK</sequence>
<proteinExistence type="predicted"/>
<protein>
    <submittedName>
        <fullName evidence="1">Uncharacterized protein</fullName>
    </submittedName>
</protein>
<dbReference type="AlphaFoldDB" id="A0A2K9H7W4"/>
<keyword evidence="2" id="KW-1185">Reference proteome</keyword>
<reference evidence="1 2" key="1">
    <citation type="submission" date="2017-06" db="EMBL/GenBank/DDBJ databases">
        <authorList>
            <person name="Varghese N."/>
            <person name="Submissions S."/>
        </authorList>
    </citation>
    <scope>NUCLEOTIDE SEQUENCE [LARGE SCALE GENOMIC DNA]</scope>
    <source>
        <strain evidence="1 2">DSM 26989</strain>
    </source>
</reference>